<proteinExistence type="predicted"/>
<reference evidence="1 2" key="1">
    <citation type="journal article" date="2021" name="Front. Microbiol.">
        <title>Comparative Virulence and Genomic Analysis of Streptococcus suis Isolates.</title>
        <authorList>
            <person name="Nicholson T.L."/>
            <person name="Waack U."/>
            <person name="Anderson T.K."/>
            <person name="Bayles D.O."/>
            <person name="Zaia S.R."/>
            <person name="Goertz I."/>
            <person name="Eppinger M."/>
            <person name="Hau S.J."/>
            <person name="Brockmeier S.L."/>
            <person name="Shore S.M."/>
        </authorList>
    </citation>
    <scope>NUCLEOTIDE SEQUENCE [LARGE SCALE GENOMIC DNA]</scope>
    <source>
        <strain evidence="1 2">SRD478</strain>
    </source>
</reference>
<keyword evidence="1" id="KW-0614">Plasmid</keyword>
<evidence type="ECO:0000313" key="1">
    <source>
        <dbReference type="EMBL" id="WLD56226.1"/>
    </source>
</evidence>
<name>A0ACD4UKI2_STRSU</name>
<accession>A0ACD4UKI2</accession>
<sequence>MEKKNVQEFENTKKRGKNEGKNLLVNEWEKLAALSNRRLNVQTLVQGVKMGWSIDRITIVGKLRNYVWLRDGLEPVSLDFDMVWMIFEEQGIAEKVGEGWILKDKYGENIAYAEKLKFDKTKGRIDFNPNTIKPFLHGSLKNFIHDIFDEPHFSRADVACDMIDVPDDFIRQYRIVEPVSFKPIYGTSGELETAYWGSRSSERQVRLYNKKLEQTKKKKVVPKEVETWWRLEVQLRRSKASEWNAVVSESLDNFSSQNYLPSNMKVTDKAMIIALMTEHGLWGELSRNTKYKYRKILKEIAENDELTQHLKSSFSESARELKNELDSWLIGLDVSE</sequence>
<evidence type="ECO:0000313" key="2">
    <source>
        <dbReference type="Proteomes" id="UP000323128"/>
    </source>
</evidence>
<organism evidence="1 2">
    <name type="scientific">Streptococcus suis</name>
    <dbReference type="NCBI Taxonomy" id="1307"/>
    <lineage>
        <taxon>Bacteria</taxon>
        <taxon>Bacillati</taxon>
        <taxon>Bacillota</taxon>
        <taxon>Bacilli</taxon>
        <taxon>Lactobacillales</taxon>
        <taxon>Streptococcaceae</taxon>
        <taxon>Streptococcus</taxon>
    </lineage>
</organism>
<dbReference type="Proteomes" id="UP000323128">
    <property type="component" value="Plasmid pSRD478_2"/>
</dbReference>
<dbReference type="EMBL" id="CP030012">
    <property type="protein sequence ID" value="WLD56226.1"/>
    <property type="molecule type" value="Genomic_DNA"/>
</dbReference>
<protein>
    <submittedName>
        <fullName evidence="1">Replication protein</fullName>
    </submittedName>
</protein>
<gene>
    <name evidence="1" type="ORF">A7J08_10405</name>
</gene>
<geneLocation type="plasmid" evidence="1 2">
    <name>pSRD478_2</name>
</geneLocation>